<evidence type="ECO:0000313" key="3">
    <source>
        <dbReference type="EMBL" id="GIJ59629.1"/>
    </source>
</evidence>
<comment type="caution">
    <text evidence="3">The sequence shown here is derived from an EMBL/GenBank/DDBJ whole genome shotgun (WGS) entry which is preliminary data.</text>
</comment>
<evidence type="ECO:0000256" key="1">
    <source>
        <dbReference type="ARBA" id="ARBA00008812"/>
    </source>
</evidence>
<evidence type="ECO:0000259" key="2">
    <source>
        <dbReference type="SMART" id="SM00867"/>
    </source>
</evidence>
<feature type="domain" description="Lipid/polyisoprenoid-binding YceI-like" evidence="2">
    <location>
        <begin position="21"/>
        <end position="189"/>
    </location>
</feature>
<dbReference type="Gene3D" id="2.40.128.110">
    <property type="entry name" value="Lipid/polyisoprenoid-binding, YceI-like"/>
    <property type="match status" value="1"/>
</dbReference>
<dbReference type="SMART" id="SM00867">
    <property type="entry name" value="YceI"/>
    <property type="match status" value="1"/>
</dbReference>
<keyword evidence="4" id="KW-1185">Reference proteome</keyword>
<dbReference type="Pfam" id="PF04264">
    <property type="entry name" value="YceI"/>
    <property type="match status" value="1"/>
</dbReference>
<name>A0A8J3Z8S4_9ACTN</name>
<sequence>MTAPALDTRTFDGVTIPTPGTFALDASHSEVAAVARHLVVSKVRGTFANVTGTIVVAEDPLQSSVTASIPAETINTNSADRDNHLRSADFLDVENHPTLDFRSTSVVKHSGTEFVLRGDLTIRGVTREVDLKVEYDGVAKSPWGQEVVAFSASFDFDREDFGITWNQALETGGVLVSKKIAVHISAEAIRQ</sequence>
<evidence type="ECO:0000313" key="4">
    <source>
        <dbReference type="Proteomes" id="UP000612585"/>
    </source>
</evidence>
<gene>
    <name evidence="3" type="ORF">Vau01_071450</name>
</gene>
<comment type="similarity">
    <text evidence="1">Belongs to the UPF0312 family.</text>
</comment>
<dbReference type="InterPro" id="IPR007372">
    <property type="entry name" value="Lipid/polyisoprenoid-bd_YceI"/>
</dbReference>
<dbReference type="PANTHER" id="PTHR34406">
    <property type="entry name" value="PROTEIN YCEI"/>
    <property type="match status" value="1"/>
</dbReference>
<organism evidence="3 4">
    <name type="scientific">Virgisporangium aurantiacum</name>
    <dbReference type="NCBI Taxonomy" id="175570"/>
    <lineage>
        <taxon>Bacteria</taxon>
        <taxon>Bacillati</taxon>
        <taxon>Actinomycetota</taxon>
        <taxon>Actinomycetes</taxon>
        <taxon>Micromonosporales</taxon>
        <taxon>Micromonosporaceae</taxon>
        <taxon>Virgisporangium</taxon>
    </lineage>
</organism>
<dbReference type="PANTHER" id="PTHR34406:SF1">
    <property type="entry name" value="PROTEIN YCEI"/>
    <property type="match status" value="1"/>
</dbReference>
<reference evidence="3" key="1">
    <citation type="submission" date="2021-01" db="EMBL/GenBank/DDBJ databases">
        <title>Whole genome shotgun sequence of Virgisporangium aurantiacum NBRC 16421.</title>
        <authorList>
            <person name="Komaki H."/>
            <person name="Tamura T."/>
        </authorList>
    </citation>
    <scope>NUCLEOTIDE SEQUENCE</scope>
    <source>
        <strain evidence="3">NBRC 16421</strain>
    </source>
</reference>
<dbReference type="InterPro" id="IPR036761">
    <property type="entry name" value="TTHA0802/YceI-like_sf"/>
</dbReference>
<dbReference type="SUPFAM" id="SSF101874">
    <property type="entry name" value="YceI-like"/>
    <property type="match status" value="1"/>
</dbReference>
<dbReference type="AlphaFoldDB" id="A0A8J3Z8S4"/>
<dbReference type="RefSeq" id="WP_204002389.1">
    <property type="nucleotide sequence ID" value="NZ_BOPG01000048.1"/>
</dbReference>
<accession>A0A8J3Z8S4</accession>
<protein>
    <submittedName>
        <fullName evidence="3">Polyisoprenoid-binding protein</fullName>
    </submittedName>
</protein>
<dbReference type="EMBL" id="BOPG01000048">
    <property type="protein sequence ID" value="GIJ59629.1"/>
    <property type="molecule type" value="Genomic_DNA"/>
</dbReference>
<dbReference type="Proteomes" id="UP000612585">
    <property type="component" value="Unassembled WGS sequence"/>
</dbReference>
<proteinExistence type="inferred from homology"/>